<accession>B4ILC7</accession>
<sequence length="259" mass="28800">MQITPILRSRRDQGRVRVGTSVRLASSSTASKYCSSPVLNWQYMEQRKIEPKLPVTLTHTPNSAASGCIGMQMDSVLSTKTPVRKNTHPRWDDDPALGNFMVKSKATWNRPVRFAQGHLFVNLKRQMCSVVVHQYRRPYLNGLPNPVGGGSSESGSGSLEIHTSTHHSGFDSELDARNPGQKEACRQQQGPMMRIYSWRGRRQGRDQQACLPGPLPRLDFFEALLGLKVPALLSLSIGLTPLVAPPSCDPIHKPPVWQQ</sequence>
<dbReference type="AlphaFoldDB" id="B4ILC7"/>
<dbReference type="EMBL" id="CH480869">
    <property type="protein sequence ID" value="EDW53779.1"/>
    <property type="molecule type" value="Genomic_DNA"/>
</dbReference>
<gene>
    <name evidence="2" type="primary">Dsec\GM19282</name>
    <name evidence="2" type="ORF">Dsec_GM19282</name>
</gene>
<evidence type="ECO:0000256" key="1">
    <source>
        <dbReference type="SAM" id="MobiDB-lite"/>
    </source>
</evidence>
<name>B4ILC7_DROSE</name>
<reference evidence="2 3" key="1">
    <citation type="journal article" date="2007" name="Nature">
        <title>Evolution of genes and genomes on the Drosophila phylogeny.</title>
        <authorList>
            <consortium name="Drosophila 12 Genomes Consortium"/>
            <person name="Clark A.G."/>
            <person name="Eisen M.B."/>
            <person name="Smith D.R."/>
            <person name="Bergman C.M."/>
            <person name="Oliver B."/>
            <person name="Markow T.A."/>
            <person name="Kaufman T.C."/>
            <person name="Kellis M."/>
            <person name="Gelbart W."/>
            <person name="Iyer V.N."/>
            <person name="Pollard D.A."/>
            <person name="Sackton T.B."/>
            <person name="Larracuente A.M."/>
            <person name="Singh N.D."/>
            <person name="Abad J.P."/>
            <person name="Abt D.N."/>
            <person name="Adryan B."/>
            <person name="Aguade M."/>
            <person name="Akashi H."/>
            <person name="Anderson W.W."/>
            <person name="Aquadro C.F."/>
            <person name="Ardell D.H."/>
            <person name="Arguello R."/>
            <person name="Artieri C.G."/>
            <person name="Barbash D.A."/>
            <person name="Barker D."/>
            <person name="Barsanti P."/>
            <person name="Batterham P."/>
            <person name="Batzoglou S."/>
            <person name="Begun D."/>
            <person name="Bhutkar A."/>
            <person name="Blanco E."/>
            <person name="Bosak S.A."/>
            <person name="Bradley R.K."/>
            <person name="Brand A.D."/>
            <person name="Brent M.R."/>
            <person name="Brooks A.N."/>
            <person name="Brown R.H."/>
            <person name="Butlin R.K."/>
            <person name="Caggese C."/>
            <person name="Calvi B.R."/>
            <person name="Bernardo de Carvalho A."/>
            <person name="Caspi A."/>
            <person name="Castrezana S."/>
            <person name="Celniker S.E."/>
            <person name="Chang J.L."/>
            <person name="Chapple C."/>
            <person name="Chatterji S."/>
            <person name="Chinwalla A."/>
            <person name="Civetta A."/>
            <person name="Clifton S.W."/>
            <person name="Comeron J.M."/>
            <person name="Costello J.C."/>
            <person name="Coyne J.A."/>
            <person name="Daub J."/>
            <person name="David R.G."/>
            <person name="Delcher A.L."/>
            <person name="Delehaunty K."/>
            <person name="Do C.B."/>
            <person name="Ebling H."/>
            <person name="Edwards K."/>
            <person name="Eickbush T."/>
            <person name="Evans J.D."/>
            <person name="Filipski A."/>
            <person name="Findeiss S."/>
            <person name="Freyhult E."/>
            <person name="Fulton L."/>
            <person name="Fulton R."/>
            <person name="Garcia A.C."/>
            <person name="Gardiner A."/>
            <person name="Garfield D.A."/>
            <person name="Garvin B.E."/>
            <person name="Gibson G."/>
            <person name="Gilbert D."/>
            <person name="Gnerre S."/>
            <person name="Godfrey J."/>
            <person name="Good R."/>
            <person name="Gotea V."/>
            <person name="Gravely B."/>
            <person name="Greenberg A.J."/>
            <person name="Griffiths-Jones S."/>
            <person name="Gross S."/>
            <person name="Guigo R."/>
            <person name="Gustafson E.A."/>
            <person name="Haerty W."/>
            <person name="Hahn M.W."/>
            <person name="Halligan D.L."/>
            <person name="Halpern A.L."/>
            <person name="Halter G.M."/>
            <person name="Han M.V."/>
            <person name="Heger A."/>
            <person name="Hillier L."/>
            <person name="Hinrichs A.S."/>
            <person name="Holmes I."/>
            <person name="Hoskins R.A."/>
            <person name="Hubisz M.J."/>
            <person name="Hultmark D."/>
            <person name="Huntley M.A."/>
            <person name="Jaffe D.B."/>
            <person name="Jagadeeshan S."/>
            <person name="Jeck W.R."/>
            <person name="Johnson J."/>
            <person name="Jones C.D."/>
            <person name="Jordan W.C."/>
            <person name="Karpen G.H."/>
            <person name="Kataoka E."/>
            <person name="Keightley P.D."/>
            <person name="Kheradpour P."/>
            <person name="Kirkness E.F."/>
            <person name="Koerich L.B."/>
            <person name="Kristiansen K."/>
            <person name="Kudrna D."/>
            <person name="Kulathinal R.J."/>
            <person name="Kumar S."/>
            <person name="Kwok R."/>
            <person name="Lander E."/>
            <person name="Langley C.H."/>
            <person name="Lapoint R."/>
            <person name="Lazzaro B.P."/>
            <person name="Lee S.J."/>
            <person name="Levesque L."/>
            <person name="Li R."/>
            <person name="Lin C.F."/>
            <person name="Lin M.F."/>
            <person name="Lindblad-Toh K."/>
            <person name="Llopart A."/>
            <person name="Long M."/>
            <person name="Low L."/>
            <person name="Lozovsky E."/>
            <person name="Lu J."/>
            <person name="Luo M."/>
            <person name="Machado C.A."/>
            <person name="Makalowski W."/>
            <person name="Marzo M."/>
            <person name="Matsuda M."/>
            <person name="Matzkin L."/>
            <person name="McAllister B."/>
            <person name="McBride C.S."/>
            <person name="McKernan B."/>
            <person name="McKernan K."/>
            <person name="Mendez-Lago M."/>
            <person name="Minx P."/>
            <person name="Mollenhauer M.U."/>
            <person name="Montooth K."/>
            <person name="Mount S.M."/>
            <person name="Mu X."/>
            <person name="Myers E."/>
            <person name="Negre B."/>
            <person name="Newfeld S."/>
            <person name="Nielsen R."/>
            <person name="Noor M.A."/>
            <person name="O'Grady P."/>
            <person name="Pachter L."/>
            <person name="Papaceit M."/>
            <person name="Parisi M.J."/>
            <person name="Parisi M."/>
            <person name="Parts L."/>
            <person name="Pedersen J.S."/>
            <person name="Pesole G."/>
            <person name="Phillippy A.M."/>
            <person name="Ponting C.P."/>
            <person name="Pop M."/>
            <person name="Porcelli D."/>
            <person name="Powell J.R."/>
            <person name="Prohaska S."/>
            <person name="Pruitt K."/>
            <person name="Puig M."/>
            <person name="Quesneville H."/>
            <person name="Ram K.R."/>
            <person name="Rand D."/>
            <person name="Rasmussen M.D."/>
            <person name="Reed L.K."/>
            <person name="Reenan R."/>
            <person name="Reily A."/>
            <person name="Remington K.A."/>
            <person name="Rieger T.T."/>
            <person name="Ritchie M.G."/>
            <person name="Robin C."/>
            <person name="Rogers Y.H."/>
            <person name="Rohde C."/>
            <person name="Rozas J."/>
            <person name="Rubenfield M.J."/>
            <person name="Ruiz A."/>
            <person name="Russo S."/>
            <person name="Salzberg S.L."/>
            <person name="Sanchez-Gracia A."/>
            <person name="Saranga D.J."/>
            <person name="Sato H."/>
            <person name="Schaeffer S.W."/>
            <person name="Schatz M.C."/>
            <person name="Schlenke T."/>
            <person name="Schwartz R."/>
            <person name="Segarra C."/>
            <person name="Singh R.S."/>
            <person name="Sirot L."/>
            <person name="Sirota M."/>
            <person name="Sisneros N.B."/>
            <person name="Smith C.D."/>
            <person name="Smith T.F."/>
            <person name="Spieth J."/>
            <person name="Stage D.E."/>
            <person name="Stark A."/>
            <person name="Stephan W."/>
            <person name="Strausberg R.L."/>
            <person name="Strempel S."/>
            <person name="Sturgill D."/>
            <person name="Sutton G."/>
            <person name="Sutton G.G."/>
            <person name="Tao W."/>
            <person name="Teichmann S."/>
            <person name="Tobari Y.N."/>
            <person name="Tomimura Y."/>
            <person name="Tsolas J.M."/>
            <person name="Valente V.L."/>
            <person name="Venter E."/>
            <person name="Venter J.C."/>
            <person name="Vicario S."/>
            <person name="Vieira F.G."/>
            <person name="Vilella A.J."/>
            <person name="Villasante A."/>
            <person name="Walenz B."/>
            <person name="Wang J."/>
            <person name="Wasserman M."/>
            <person name="Watts T."/>
            <person name="Wilson D."/>
            <person name="Wilson R.K."/>
            <person name="Wing R.A."/>
            <person name="Wolfner M.F."/>
            <person name="Wong A."/>
            <person name="Wong G.K."/>
            <person name="Wu C.I."/>
            <person name="Wu G."/>
            <person name="Yamamoto D."/>
            <person name="Yang H.P."/>
            <person name="Yang S.P."/>
            <person name="Yorke J.A."/>
            <person name="Yoshida K."/>
            <person name="Zdobnov E."/>
            <person name="Zhang P."/>
            <person name="Zhang Y."/>
            <person name="Zimin A.V."/>
            <person name="Baldwin J."/>
            <person name="Abdouelleil A."/>
            <person name="Abdulkadir J."/>
            <person name="Abebe A."/>
            <person name="Abera B."/>
            <person name="Abreu J."/>
            <person name="Acer S.C."/>
            <person name="Aftuck L."/>
            <person name="Alexander A."/>
            <person name="An P."/>
            <person name="Anderson E."/>
            <person name="Anderson S."/>
            <person name="Arachi H."/>
            <person name="Azer M."/>
            <person name="Bachantsang P."/>
            <person name="Barry A."/>
            <person name="Bayul T."/>
            <person name="Berlin A."/>
            <person name="Bessette D."/>
            <person name="Bloom T."/>
            <person name="Blye J."/>
            <person name="Boguslavskiy L."/>
            <person name="Bonnet C."/>
            <person name="Boukhgalter B."/>
            <person name="Bourzgui I."/>
            <person name="Brown A."/>
            <person name="Cahill P."/>
            <person name="Channer S."/>
            <person name="Cheshatsang Y."/>
            <person name="Chuda L."/>
            <person name="Citroen M."/>
            <person name="Collymore A."/>
            <person name="Cooke P."/>
            <person name="Costello M."/>
            <person name="D'Aco K."/>
            <person name="Daza R."/>
            <person name="De Haan G."/>
            <person name="DeGray S."/>
            <person name="DeMaso C."/>
            <person name="Dhargay N."/>
            <person name="Dooley K."/>
            <person name="Dooley E."/>
            <person name="Doricent M."/>
            <person name="Dorje P."/>
            <person name="Dorjee K."/>
            <person name="Dupes A."/>
            <person name="Elong R."/>
            <person name="Falk J."/>
            <person name="Farina A."/>
            <person name="Faro S."/>
            <person name="Ferguson D."/>
            <person name="Fisher S."/>
            <person name="Foley C.D."/>
            <person name="Franke A."/>
            <person name="Friedrich D."/>
            <person name="Gadbois L."/>
            <person name="Gearin G."/>
            <person name="Gearin C.R."/>
            <person name="Giannoukos G."/>
            <person name="Goode T."/>
            <person name="Graham J."/>
            <person name="Grandbois E."/>
            <person name="Grewal S."/>
            <person name="Gyaltsen K."/>
            <person name="Hafez N."/>
            <person name="Hagos B."/>
            <person name="Hall J."/>
            <person name="Henson C."/>
            <person name="Hollinger A."/>
            <person name="Honan T."/>
            <person name="Huard M.D."/>
            <person name="Hughes L."/>
            <person name="Hurhula B."/>
            <person name="Husby M.E."/>
            <person name="Kamat A."/>
            <person name="Kanga B."/>
            <person name="Kashin S."/>
            <person name="Khazanovich D."/>
            <person name="Kisner P."/>
            <person name="Lance K."/>
            <person name="Lara M."/>
            <person name="Lee W."/>
            <person name="Lennon N."/>
            <person name="Letendre F."/>
            <person name="LeVine R."/>
            <person name="Lipovsky A."/>
            <person name="Liu X."/>
            <person name="Liu J."/>
            <person name="Liu S."/>
            <person name="Lokyitsang T."/>
            <person name="Lokyitsang Y."/>
            <person name="Lubonja R."/>
            <person name="Lui A."/>
            <person name="MacDonald P."/>
            <person name="Magnisalis V."/>
            <person name="Maru K."/>
            <person name="Matthews C."/>
            <person name="McCusker W."/>
            <person name="McDonough S."/>
            <person name="Mehta T."/>
            <person name="Meldrim J."/>
            <person name="Meneus L."/>
            <person name="Mihai O."/>
            <person name="Mihalev A."/>
            <person name="Mihova T."/>
            <person name="Mittelman R."/>
            <person name="Mlenga V."/>
            <person name="Montmayeur A."/>
            <person name="Mulrain L."/>
            <person name="Navidi A."/>
            <person name="Naylor J."/>
            <person name="Negash T."/>
            <person name="Nguyen T."/>
            <person name="Nguyen N."/>
            <person name="Nicol R."/>
            <person name="Norbu C."/>
            <person name="Norbu N."/>
            <person name="Novod N."/>
            <person name="O'Neill B."/>
            <person name="Osman S."/>
            <person name="Markiewicz E."/>
            <person name="Oyono O.L."/>
            <person name="Patti C."/>
            <person name="Phunkhang P."/>
            <person name="Pierre F."/>
            <person name="Priest M."/>
            <person name="Raghuraman S."/>
            <person name="Rege F."/>
            <person name="Reyes R."/>
            <person name="Rise C."/>
            <person name="Rogov P."/>
            <person name="Ross K."/>
            <person name="Ryan E."/>
            <person name="Settipalli S."/>
            <person name="Shea T."/>
            <person name="Sherpa N."/>
            <person name="Shi L."/>
            <person name="Shih D."/>
            <person name="Sparrow T."/>
            <person name="Spaulding J."/>
            <person name="Stalker J."/>
            <person name="Stange-Thomann N."/>
            <person name="Stavropoulos S."/>
            <person name="Stone C."/>
            <person name="Strader C."/>
            <person name="Tesfaye S."/>
            <person name="Thomson T."/>
            <person name="Thoulutsang Y."/>
            <person name="Thoulutsang D."/>
            <person name="Topham K."/>
            <person name="Topping I."/>
            <person name="Tsamla T."/>
            <person name="Vassiliev H."/>
            <person name="Vo A."/>
            <person name="Wangchuk T."/>
            <person name="Wangdi T."/>
            <person name="Weiand M."/>
            <person name="Wilkinson J."/>
            <person name="Wilson A."/>
            <person name="Yadav S."/>
            <person name="Young G."/>
            <person name="Yu Q."/>
            <person name="Zembek L."/>
            <person name="Zhong D."/>
            <person name="Zimmer A."/>
            <person name="Zwirko Z."/>
            <person name="Jaffe D.B."/>
            <person name="Alvarez P."/>
            <person name="Brockman W."/>
            <person name="Butler J."/>
            <person name="Chin C."/>
            <person name="Gnerre S."/>
            <person name="Grabherr M."/>
            <person name="Kleber M."/>
            <person name="Mauceli E."/>
            <person name="MacCallum I."/>
        </authorList>
    </citation>
    <scope>NUCLEOTIDE SEQUENCE [LARGE SCALE GENOMIC DNA]</scope>
    <source>
        <strain evidence="3">Rob3c / Tucson 14021-0248.25</strain>
    </source>
</reference>
<dbReference type="HOGENOM" id="CLU_072168_0_0_1"/>
<dbReference type="Proteomes" id="UP000001292">
    <property type="component" value="Unassembled WGS sequence"/>
</dbReference>
<dbReference type="PhylomeDB" id="B4ILC7"/>
<proteinExistence type="predicted"/>
<evidence type="ECO:0000313" key="2">
    <source>
        <dbReference type="EMBL" id="EDW53779.1"/>
    </source>
</evidence>
<evidence type="ECO:0000313" key="3">
    <source>
        <dbReference type="Proteomes" id="UP000001292"/>
    </source>
</evidence>
<protein>
    <submittedName>
        <fullName evidence="2">GM19282</fullName>
    </submittedName>
</protein>
<feature type="region of interest" description="Disordered" evidence="1">
    <location>
        <begin position="145"/>
        <end position="189"/>
    </location>
</feature>
<dbReference type="OMA" id="STASKYC"/>
<keyword evidence="3" id="KW-1185">Reference proteome</keyword>
<organism evidence="3">
    <name type="scientific">Drosophila sechellia</name>
    <name type="common">Fruit fly</name>
    <dbReference type="NCBI Taxonomy" id="7238"/>
    <lineage>
        <taxon>Eukaryota</taxon>
        <taxon>Metazoa</taxon>
        <taxon>Ecdysozoa</taxon>
        <taxon>Arthropoda</taxon>
        <taxon>Hexapoda</taxon>
        <taxon>Insecta</taxon>
        <taxon>Pterygota</taxon>
        <taxon>Neoptera</taxon>
        <taxon>Endopterygota</taxon>
        <taxon>Diptera</taxon>
        <taxon>Brachycera</taxon>
        <taxon>Muscomorpha</taxon>
        <taxon>Ephydroidea</taxon>
        <taxon>Drosophilidae</taxon>
        <taxon>Drosophila</taxon>
        <taxon>Sophophora</taxon>
    </lineage>
</organism>